<evidence type="ECO:0000256" key="4">
    <source>
        <dbReference type="ARBA" id="ARBA00022833"/>
    </source>
</evidence>
<evidence type="ECO:0000313" key="8">
    <source>
        <dbReference type="Proteomes" id="UP001529510"/>
    </source>
</evidence>
<dbReference type="AlphaFoldDB" id="A0ABD0PG65"/>
<evidence type="ECO:0000256" key="5">
    <source>
        <dbReference type="PROSITE-ProRule" id="PRU00042"/>
    </source>
</evidence>
<dbReference type="PANTHER" id="PTHR23226">
    <property type="entry name" value="ZINC FINGER AND SCAN DOMAIN-CONTAINING"/>
    <property type="match status" value="1"/>
</dbReference>
<keyword evidence="1" id="KW-0479">Metal-binding</keyword>
<dbReference type="EMBL" id="JAMKFB020000016">
    <property type="protein sequence ID" value="KAL0172341.1"/>
    <property type="molecule type" value="Genomic_DNA"/>
</dbReference>
<proteinExistence type="predicted"/>
<dbReference type="Pfam" id="PF00096">
    <property type="entry name" value="zf-C2H2"/>
    <property type="match status" value="2"/>
</dbReference>
<feature type="non-terminal residue" evidence="7">
    <location>
        <position position="77"/>
    </location>
</feature>
<dbReference type="SMART" id="SM00355">
    <property type="entry name" value="ZnF_C2H2"/>
    <property type="match status" value="2"/>
</dbReference>
<feature type="domain" description="C2H2-type" evidence="6">
    <location>
        <begin position="49"/>
        <end position="76"/>
    </location>
</feature>
<keyword evidence="2" id="KW-0677">Repeat</keyword>
<dbReference type="GO" id="GO:0008270">
    <property type="term" value="F:zinc ion binding"/>
    <property type="evidence" value="ECO:0007669"/>
    <property type="project" value="UniProtKB-KW"/>
</dbReference>
<accession>A0ABD0PG65</accession>
<dbReference type="PROSITE" id="PS50157">
    <property type="entry name" value="ZINC_FINGER_C2H2_2"/>
    <property type="match status" value="2"/>
</dbReference>
<comment type="caution">
    <text evidence="7">The sequence shown here is derived from an EMBL/GenBank/DDBJ whole genome shotgun (WGS) entry which is preliminary data.</text>
</comment>
<organism evidence="7 8">
    <name type="scientific">Cirrhinus mrigala</name>
    <name type="common">Mrigala</name>
    <dbReference type="NCBI Taxonomy" id="683832"/>
    <lineage>
        <taxon>Eukaryota</taxon>
        <taxon>Metazoa</taxon>
        <taxon>Chordata</taxon>
        <taxon>Craniata</taxon>
        <taxon>Vertebrata</taxon>
        <taxon>Euteleostomi</taxon>
        <taxon>Actinopterygii</taxon>
        <taxon>Neopterygii</taxon>
        <taxon>Teleostei</taxon>
        <taxon>Ostariophysi</taxon>
        <taxon>Cypriniformes</taxon>
        <taxon>Cyprinidae</taxon>
        <taxon>Labeoninae</taxon>
        <taxon>Labeonini</taxon>
        <taxon>Cirrhinus</taxon>
    </lineage>
</organism>
<keyword evidence="8" id="KW-1185">Reference proteome</keyword>
<name>A0ABD0PG65_CIRMR</name>
<gene>
    <name evidence="7" type="ORF">M9458_032652</name>
</gene>
<evidence type="ECO:0000259" key="6">
    <source>
        <dbReference type="PROSITE" id="PS50157"/>
    </source>
</evidence>
<evidence type="ECO:0000256" key="3">
    <source>
        <dbReference type="ARBA" id="ARBA00022771"/>
    </source>
</evidence>
<keyword evidence="3 5" id="KW-0863">Zinc-finger</keyword>
<sequence>MSEQEYVEHQYMCSECQQLFNTLEDVLVHQQIHTGAEGDEDCDAGESQYQCLECGAILRNPDELLLHQELHMREAGQ</sequence>
<dbReference type="SUPFAM" id="SSF57667">
    <property type="entry name" value="beta-beta-alpha zinc fingers"/>
    <property type="match status" value="1"/>
</dbReference>
<dbReference type="InterPro" id="IPR013087">
    <property type="entry name" value="Znf_C2H2_type"/>
</dbReference>
<evidence type="ECO:0000256" key="1">
    <source>
        <dbReference type="ARBA" id="ARBA00022723"/>
    </source>
</evidence>
<dbReference type="InterPro" id="IPR036236">
    <property type="entry name" value="Znf_C2H2_sf"/>
</dbReference>
<protein>
    <recommendedName>
        <fullName evidence="6">C2H2-type domain-containing protein</fullName>
    </recommendedName>
</protein>
<evidence type="ECO:0000256" key="2">
    <source>
        <dbReference type="ARBA" id="ARBA00022737"/>
    </source>
</evidence>
<evidence type="ECO:0000313" key="7">
    <source>
        <dbReference type="EMBL" id="KAL0172341.1"/>
    </source>
</evidence>
<dbReference type="PANTHER" id="PTHR23226:SF377">
    <property type="entry name" value="ZINC FINGER AND SCAN DOMAIN-CONTAINING PROTEIN 20"/>
    <property type="match status" value="1"/>
</dbReference>
<feature type="domain" description="C2H2-type" evidence="6">
    <location>
        <begin position="11"/>
        <end position="38"/>
    </location>
</feature>
<reference evidence="7 8" key="1">
    <citation type="submission" date="2024-05" db="EMBL/GenBank/DDBJ databases">
        <title>Genome sequencing and assembly of Indian major carp, Cirrhinus mrigala (Hamilton, 1822).</title>
        <authorList>
            <person name="Mohindra V."/>
            <person name="Chowdhury L.M."/>
            <person name="Lal K."/>
            <person name="Jena J.K."/>
        </authorList>
    </citation>
    <scope>NUCLEOTIDE SEQUENCE [LARGE SCALE GENOMIC DNA]</scope>
    <source>
        <strain evidence="7">CM1030</strain>
        <tissue evidence="7">Blood</tissue>
    </source>
</reference>
<dbReference type="PROSITE" id="PS00028">
    <property type="entry name" value="ZINC_FINGER_C2H2_1"/>
    <property type="match status" value="2"/>
</dbReference>
<dbReference type="Gene3D" id="3.30.160.60">
    <property type="entry name" value="Classic Zinc Finger"/>
    <property type="match status" value="1"/>
</dbReference>
<dbReference type="Proteomes" id="UP001529510">
    <property type="component" value="Unassembled WGS sequence"/>
</dbReference>
<keyword evidence="4" id="KW-0862">Zinc</keyword>